<reference evidence="3" key="1">
    <citation type="submission" date="2016-12" db="EMBL/GenBank/DDBJ databases">
        <title>Comparative genomics of four Isosphaeraceae planctomycetes: a common pool of plasmids and glycoside hydrolase genes.</title>
        <authorList>
            <person name="Ivanova A."/>
        </authorList>
    </citation>
    <scope>NUCLEOTIDE SEQUENCE [LARGE SCALE GENOMIC DNA]</scope>
    <source>
        <strain evidence="3">PX4</strain>
    </source>
</reference>
<dbReference type="InterPro" id="IPR000601">
    <property type="entry name" value="PKD_dom"/>
</dbReference>
<evidence type="ECO:0000313" key="2">
    <source>
        <dbReference type="EMBL" id="APW61857.1"/>
    </source>
</evidence>
<proteinExistence type="predicted"/>
<dbReference type="InterPro" id="IPR013783">
    <property type="entry name" value="Ig-like_fold"/>
</dbReference>
<gene>
    <name evidence="2" type="ORF">BSF38_03387</name>
</gene>
<dbReference type="PROSITE" id="PS50093">
    <property type="entry name" value="PKD"/>
    <property type="match status" value="1"/>
</dbReference>
<name>A0A1U7CSE4_9BACT</name>
<keyword evidence="3" id="KW-1185">Reference proteome</keyword>
<dbReference type="Gene3D" id="2.60.40.10">
    <property type="entry name" value="Immunoglobulins"/>
    <property type="match status" value="2"/>
</dbReference>
<protein>
    <recommendedName>
        <fullName evidence="1">PKD domain-containing protein</fullName>
    </recommendedName>
</protein>
<feature type="domain" description="PKD" evidence="1">
    <location>
        <begin position="911"/>
        <end position="982"/>
    </location>
</feature>
<sequence>MSRFRHNRVRTARRGVTTKFGRDHRLRFSVCVETLETRITPVVGLGPIRDNLTALLNAYQNQILKSEVYAVSLPAIGTALSSRPAFQFAGAFATSVQNNLAAAGTLDQVKVGLATAFGVPKSAIHVNDTGNPDDDDITTDAQVAAASKVEFFVTKTGSLGPVAVPFDLGTSLKNLNLGATSGAVNVGLDYTLPLRFGIDGGMTGSNFFVDVSGTSDLTVTPTVGFGSLSLTGTLGALGITATNAGSSLTAPFNVDIAGTRLGTDFSSINATASLPADAAFHLRLAITAGGGTALAPRITTQLNVDWSLADSNVNGTLLGGVPTVEFANINVDAGSVARSLIAPYLNEVEKVLQPIQKLSDVLLDRPIPQIPIDYLDMIEFVTRLDTSDTSDTTLTGLLNAFQSSPSDLRLFLEKAKAVGALLTQLQNSNGILFPIGSFKADVDVRQSAFSLPSDLANSLPKNASSAQAFKGIQTTLNQFSVSKGTFQAAVHVNLLEDTSNVAKLLLGDPTAKLVSFDLGVSAGLSGGYSFTTLVGIVPVQFNLTGRLDVSAFFDLGYDATGLVKYAKSKNGADLVKGLYVGADTHLSFTPSVTFEIKGGFDDSTILGLIRSYTGVSVPGWVVDLSGFKPELTVAGRVKVGVDVTFAVAGASGPNSVVHVDQFPGGNVASALTTTGTLTLDASADFNYGIHAELPGRKVFNKLGLGKVVGGASFNVGGSIPLINPSIHLATQIFPTTSNLSNLKDAAPTPPVVAITVGGAAKLGAPDAWIINEGATASLNATASTPTNDSRFTYNWKQLTAADMGGIVFSTPSVKLSDAQAQSPTFKPNKYSLKDNPDVVQDPGFSLVGWDDRYIFEVTVTDQDTGLSSKRIVYVVAQDVSPTVAAPKTQINGVSTIGVGVRGFDLGFGSNFTDPGTQERFDATWNFGDPTGVNNVIGLPTGGGPNGIRPGNVGAIHQFSNSGTYTVGLTVRDGFTENSISKTRGTTLATSTISIVAAAVLPDQADASKLALYVGGSNQSETIILGYNPVTKKITVSMPDFSGEFDPTNVAHIYVNGQGGDDVILFDFSNGNFVPGPYERTDQQLGSDGVTFTTITYIDSGGAIIDGGAGNNRYQAIGGDFDSVEAAFLPDANGMYQNGFVNYLPTPDSPGILVNFLHVQSIYELSGAKQLLLAGNPDADQFTIRDGVTVGTTATTEILDGPAGERGSLTFANKPLVIVAGGAGADTFIVDNPNPAAGLTKLVLDGYGVPAQDAQGNDLPDDGAADVFYIRAIGVDVEALGGGGDDVFNISSTAGINDRGNLDGIRGNVTIDAGTGNANLLYVVDYSSAAGNPNVVVTDSTITGLAPGTITYRATGGSFANDVDGIVLVGSFAWADQFNIRSTLAGSRTLILGLGGDDVFYISSNAPGQSGDLAGIQGVLTIDGGYGHYLDGTAESNLRGLYSRDTIIVEGDADFTLSDTLNRLADGSPTPDRTASEAVLSVTLAGNRGIVVPDIRLISIESAHLIGGASANRMDGSGFSGNLVLEGMGGNDTLIGGWGDNELDGGDGDNDLYAGGDLFATPGLGSQNHVVLGGGGTNVLRGGGTGRNTFHVGLNGTATLIGGDGDDTFIITNPTGAVTAPVGGITIDGGGQAGDTLILVGGGGPSYNQTYLIGPAPGQGAIVTSSNNNPTGLTISQFIRYTGLAAIFDSITADKLNVLGASEAAPIAGASAADLTAGLLHLTAGGSPSAAITFANKTSPSVLLPGGQVVRPLPLVESLPLILPIASAVAPTPLAVEAAPPSAATVSVPALTAAIPAESVPASSVAEVVTNQAPPIRGRAIVQRLAARRPFVAKRPAVRPAPVRPTTSAHGPAKRLSLQAPARRAAVHRGPLAHSWRA</sequence>
<dbReference type="PRINTS" id="PR00313">
    <property type="entry name" value="CABNDNGRPT"/>
</dbReference>
<evidence type="ECO:0000313" key="3">
    <source>
        <dbReference type="Proteomes" id="UP000186309"/>
    </source>
</evidence>
<dbReference type="STRING" id="1387353.BSF38_03387"/>
<dbReference type="Proteomes" id="UP000186309">
    <property type="component" value="Chromosome"/>
</dbReference>
<evidence type="ECO:0000259" key="1">
    <source>
        <dbReference type="PROSITE" id="PS50093"/>
    </source>
</evidence>
<dbReference type="RefSeq" id="WP_145952179.1">
    <property type="nucleotide sequence ID" value="NZ_CP019082.1"/>
</dbReference>
<dbReference type="OrthoDB" id="223467at2"/>
<dbReference type="KEGG" id="pbor:BSF38_03387"/>
<accession>A0A1U7CSE4</accession>
<organism evidence="2 3">
    <name type="scientific">Paludisphaera borealis</name>
    <dbReference type="NCBI Taxonomy" id="1387353"/>
    <lineage>
        <taxon>Bacteria</taxon>
        <taxon>Pseudomonadati</taxon>
        <taxon>Planctomycetota</taxon>
        <taxon>Planctomycetia</taxon>
        <taxon>Isosphaerales</taxon>
        <taxon>Isosphaeraceae</taxon>
        <taxon>Paludisphaera</taxon>
    </lineage>
</organism>
<dbReference type="InterPro" id="IPR035986">
    <property type="entry name" value="PKD_dom_sf"/>
</dbReference>
<dbReference type="SUPFAM" id="SSF49299">
    <property type="entry name" value="PKD domain"/>
    <property type="match status" value="1"/>
</dbReference>
<dbReference type="EMBL" id="CP019082">
    <property type="protein sequence ID" value="APW61857.1"/>
    <property type="molecule type" value="Genomic_DNA"/>
</dbReference>